<keyword evidence="4" id="KW-1185">Reference proteome</keyword>
<evidence type="ECO:0000256" key="1">
    <source>
        <dbReference type="ARBA" id="ARBA00007357"/>
    </source>
</evidence>
<dbReference type="Gene3D" id="1.10.1380.10">
    <property type="entry name" value="Neutral endopeptidase , domain2"/>
    <property type="match status" value="1"/>
</dbReference>
<dbReference type="Pfam" id="PF05649">
    <property type="entry name" value="Peptidase_M13_N"/>
    <property type="match status" value="1"/>
</dbReference>
<dbReference type="InterPro" id="IPR024079">
    <property type="entry name" value="MetalloPept_cat_dom_sf"/>
</dbReference>
<dbReference type="GO" id="GO:0016485">
    <property type="term" value="P:protein processing"/>
    <property type="evidence" value="ECO:0007669"/>
    <property type="project" value="TreeGrafter"/>
</dbReference>
<dbReference type="PANTHER" id="PTHR11733:SF241">
    <property type="entry name" value="GH26575P-RELATED"/>
    <property type="match status" value="1"/>
</dbReference>
<sequence length="642" mass="71512">MVTSLSIAVTIYALRSRKSAMKYCASIECKLAVEDLTSLLDPQIKPCDDFYQHVCGRPENKTFGGASLTASALEDLLFFVQRLLLYQRKKDLKKEPGVVQLATTFSTCYVFATSPKPLDEASLAAAVANDTDILPANDFASVLRRVVWLSLHRGISTLFRAGVITYIGDLALYVSRGKPLSEKLAKRTDGTSLQEFVLSLFEGAFVNTPMVRNLDANATVTRLLEFDKNLRSETRYAADEEMYGIRKEAFMEQYIGGRDWMGFVNSLLPSTSQLQERSVVLVSDADMIKKPVNELRKDINLGAIYILLHVAAEIGRFYSIPPSQVTKACLQMTEEVLPPQLSNVFNNLTARATSDPSRAGAVFFRVRKVFAKHPLKQGMREVSFLSNLNLHVHRTAIGIWPNGSGWRPNETTDASPAVFPKMHGVLKVREALRRLMDPPSLEQTTLTQNLLATDAAYSRPLNEIFLPPSLRRQPALYSGEVPIEFDMGTVGVLLAMQMVRANAPSQNGSQEWYDKNIGAFGRCAKQSEAKTIASQIDALPANQLHELFIRTYSLRVVQDAVSSYYNVHRYASNFKAVWKEVQRILFRRFCLLSCGNSERIDKTDASSQLDCLVPVLNMPEFYEAFQCTGVEAAAMGNCASLS</sequence>
<gene>
    <name evidence="3" type="ORF">HPB52_010101</name>
</gene>
<dbReference type="InterPro" id="IPR008753">
    <property type="entry name" value="Peptidase_M13_N"/>
</dbReference>
<dbReference type="VEuPathDB" id="VectorBase:RSAN_033525"/>
<organism evidence="3 4">
    <name type="scientific">Rhipicephalus sanguineus</name>
    <name type="common">Brown dog tick</name>
    <name type="synonym">Ixodes sanguineus</name>
    <dbReference type="NCBI Taxonomy" id="34632"/>
    <lineage>
        <taxon>Eukaryota</taxon>
        <taxon>Metazoa</taxon>
        <taxon>Ecdysozoa</taxon>
        <taxon>Arthropoda</taxon>
        <taxon>Chelicerata</taxon>
        <taxon>Arachnida</taxon>
        <taxon>Acari</taxon>
        <taxon>Parasitiformes</taxon>
        <taxon>Ixodida</taxon>
        <taxon>Ixodoidea</taxon>
        <taxon>Ixodidae</taxon>
        <taxon>Rhipicephalinae</taxon>
        <taxon>Rhipicephalus</taxon>
        <taxon>Rhipicephalus</taxon>
    </lineage>
</organism>
<accession>A0A9D4QE19</accession>
<comment type="caution">
    <text evidence="3">The sequence shown here is derived from an EMBL/GenBank/DDBJ whole genome shotgun (WGS) entry which is preliminary data.</text>
</comment>
<dbReference type="InterPro" id="IPR042089">
    <property type="entry name" value="Peptidase_M13_dom_2"/>
</dbReference>
<evidence type="ECO:0000259" key="2">
    <source>
        <dbReference type="Pfam" id="PF05649"/>
    </source>
</evidence>
<dbReference type="Gene3D" id="3.40.390.10">
    <property type="entry name" value="Collagenase (Catalytic Domain)"/>
    <property type="match status" value="2"/>
</dbReference>
<reference evidence="3" key="2">
    <citation type="submission" date="2021-09" db="EMBL/GenBank/DDBJ databases">
        <authorList>
            <person name="Jia N."/>
            <person name="Wang J."/>
            <person name="Shi W."/>
            <person name="Du L."/>
            <person name="Sun Y."/>
            <person name="Zhan W."/>
            <person name="Jiang J."/>
            <person name="Wang Q."/>
            <person name="Zhang B."/>
            <person name="Ji P."/>
            <person name="Sakyi L.B."/>
            <person name="Cui X."/>
            <person name="Yuan T."/>
            <person name="Jiang B."/>
            <person name="Yang W."/>
            <person name="Lam T.T.-Y."/>
            <person name="Chang Q."/>
            <person name="Ding S."/>
            <person name="Wang X."/>
            <person name="Zhu J."/>
            <person name="Ruan X."/>
            <person name="Zhao L."/>
            <person name="Wei J."/>
            <person name="Que T."/>
            <person name="Du C."/>
            <person name="Cheng J."/>
            <person name="Dai P."/>
            <person name="Han X."/>
            <person name="Huang E."/>
            <person name="Gao Y."/>
            <person name="Liu J."/>
            <person name="Shao H."/>
            <person name="Ye R."/>
            <person name="Li L."/>
            <person name="Wei W."/>
            <person name="Wang X."/>
            <person name="Wang C."/>
            <person name="Huo Q."/>
            <person name="Li W."/>
            <person name="Guo W."/>
            <person name="Chen H."/>
            <person name="Chen S."/>
            <person name="Zhou L."/>
            <person name="Zhou L."/>
            <person name="Ni X."/>
            <person name="Tian J."/>
            <person name="Zhou Y."/>
            <person name="Sheng Y."/>
            <person name="Liu T."/>
            <person name="Pan Y."/>
            <person name="Xia L."/>
            <person name="Li J."/>
            <person name="Zhao F."/>
            <person name="Cao W."/>
        </authorList>
    </citation>
    <scope>NUCLEOTIDE SEQUENCE</scope>
    <source>
        <strain evidence="3">Rsan-2018</strain>
        <tissue evidence="3">Larvae</tissue>
    </source>
</reference>
<dbReference type="PANTHER" id="PTHR11733">
    <property type="entry name" value="ZINC METALLOPROTEASE FAMILY M13 NEPRILYSIN-RELATED"/>
    <property type="match status" value="1"/>
</dbReference>
<reference evidence="3" key="1">
    <citation type="journal article" date="2020" name="Cell">
        <title>Large-Scale Comparative Analyses of Tick Genomes Elucidate Their Genetic Diversity and Vector Capacities.</title>
        <authorList>
            <consortium name="Tick Genome and Microbiome Consortium (TIGMIC)"/>
            <person name="Jia N."/>
            <person name="Wang J."/>
            <person name="Shi W."/>
            <person name="Du L."/>
            <person name="Sun Y."/>
            <person name="Zhan W."/>
            <person name="Jiang J.F."/>
            <person name="Wang Q."/>
            <person name="Zhang B."/>
            <person name="Ji P."/>
            <person name="Bell-Sakyi L."/>
            <person name="Cui X.M."/>
            <person name="Yuan T.T."/>
            <person name="Jiang B.G."/>
            <person name="Yang W.F."/>
            <person name="Lam T.T."/>
            <person name="Chang Q.C."/>
            <person name="Ding S.J."/>
            <person name="Wang X.J."/>
            <person name="Zhu J.G."/>
            <person name="Ruan X.D."/>
            <person name="Zhao L."/>
            <person name="Wei J.T."/>
            <person name="Ye R.Z."/>
            <person name="Que T.C."/>
            <person name="Du C.H."/>
            <person name="Zhou Y.H."/>
            <person name="Cheng J.X."/>
            <person name="Dai P.F."/>
            <person name="Guo W.B."/>
            <person name="Han X.H."/>
            <person name="Huang E.J."/>
            <person name="Li L.F."/>
            <person name="Wei W."/>
            <person name="Gao Y.C."/>
            <person name="Liu J.Z."/>
            <person name="Shao H.Z."/>
            <person name="Wang X."/>
            <person name="Wang C.C."/>
            <person name="Yang T.C."/>
            <person name="Huo Q.B."/>
            <person name="Li W."/>
            <person name="Chen H.Y."/>
            <person name="Chen S.E."/>
            <person name="Zhou L.G."/>
            <person name="Ni X.B."/>
            <person name="Tian J.H."/>
            <person name="Sheng Y."/>
            <person name="Liu T."/>
            <person name="Pan Y.S."/>
            <person name="Xia L.Y."/>
            <person name="Li J."/>
            <person name="Zhao F."/>
            <person name="Cao W.C."/>
        </authorList>
    </citation>
    <scope>NUCLEOTIDE SEQUENCE</scope>
    <source>
        <strain evidence="3">Rsan-2018</strain>
    </source>
</reference>
<protein>
    <recommendedName>
        <fullName evidence="2">Peptidase M13 N-terminal domain-containing protein</fullName>
    </recommendedName>
</protein>
<dbReference type="SUPFAM" id="SSF55486">
    <property type="entry name" value="Metalloproteases ('zincins'), catalytic domain"/>
    <property type="match status" value="1"/>
</dbReference>
<dbReference type="InterPro" id="IPR000718">
    <property type="entry name" value="Peptidase_M13"/>
</dbReference>
<proteinExistence type="inferred from homology"/>
<dbReference type="GO" id="GO:0005886">
    <property type="term" value="C:plasma membrane"/>
    <property type="evidence" value="ECO:0007669"/>
    <property type="project" value="TreeGrafter"/>
</dbReference>
<name>A0A9D4QE19_RHISA</name>
<feature type="domain" description="Peptidase M13 N-terminal" evidence="2">
    <location>
        <begin position="46"/>
        <end position="345"/>
    </location>
</feature>
<dbReference type="AlphaFoldDB" id="A0A9D4QE19"/>
<dbReference type="GO" id="GO:0004222">
    <property type="term" value="F:metalloendopeptidase activity"/>
    <property type="evidence" value="ECO:0007669"/>
    <property type="project" value="InterPro"/>
</dbReference>
<evidence type="ECO:0000313" key="3">
    <source>
        <dbReference type="EMBL" id="KAH7976221.1"/>
    </source>
</evidence>
<comment type="similarity">
    <text evidence="1">Belongs to the peptidase M13 family.</text>
</comment>
<dbReference type="Proteomes" id="UP000821837">
    <property type="component" value="Chromosome 10"/>
</dbReference>
<dbReference type="EMBL" id="JABSTV010001246">
    <property type="protein sequence ID" value="KAH7976221.1"/>
    <property type="molecule type" value="Genomic_DNA"/>
</dbReference>
<dbReference type="PROSITE" id="PS51885">
    <property type="entry name" value="NEPRILYSIN"/>
    <property type="match status" value="1"/>
</dbReference>
<evidence type="ECO:0000313" key="4">
    <source>
        <dbReference type="Proteomes" id="UP000821837"/>
    </source>
</evidence>